<evidence type="ECO:0000256" key="3">
    <source>
        <dbReference type="ARBA" id="ARBA00022676"/>
    </source>
</evidence>
<dbReference type="InterPro" id="IPR003406">
    <property type="entry name" value="Glyco_trans_14"/>
</dbReference>
<comment type="subcellular location">
    <subcellularLocation>
        <location evidence="2">Endoplasmic reticulum membrane</location>
        <topology evidence="2">Single-pass type II membrane protein</topology>
    </subcellularLocation>
    <subcellularLocation>
        <location evidence="1">Golgi apparatus membrane</location>
        <topology evidence="1">Single-pass type II membrane protein</topology>
    </subcellularLocation>
</comment>
<keyword evidence="7" id="KW-0256">Endoplasmic reticulum</keyword>
<evidence type="ECO:0000313" key="15">
    <source>
        <dbReference type="EMBL" id="MBB5285988.1"/>
    </source>
</evidence>
<dbReference type="GO" id="GO:0046872">
    <property type="term" value="F:metal ion binding"/>
    <property type="evidence" value="ECO:0007669"/>
    <property type="project" value="UniProtKB-KW"/>
</dbReference>
<evidence type="ECO:0000256" key="5">
    <source>
        <dbReference type="ARBA" id="ARBA00022692"/>
    </source>
</evidence>
<evidence type="ECO:0000256" key="7">
    <source>
        <dbReference type="ARBA" id="ARBA00022824"/>
    </source>
</evidence>
<evidence type="ECO:0000256" key="13">
    <source>
        <dbReference type="ARBA" id="ARBA00023180"/>
    </source>
</evidence>
<dbReference type="EMBL" id="JACHGF010000007">
    <property type="protein sequence ID" value="MBB5285988.1"/>
    <property type="molecule type" value="Genomic_DNA"/>
</dbReference>
<evidence type="ECO:0000256" key="9">
    <source>
        <dbReference type="ARBA" id="ARBA00022989"/>
    </source>
</evidence>
<evidence type="ECO:0000256" key="4">
    <source>
        <dbReference type="ARBA" id="ARBA00022679"/>
    </source>
</evidence>
<evidence type="ECO:0000256" key="12">
    <source>
        <dbReference type="ARBA" id="ARBA00023157"/>
    </source>
</evidence>
<dbReference type="Pfam" id="PF02485">
    <property type="entry name" value="Branch"/>
    <property type="match status" value="1"/>
</dbReference>
<keyword evidence="9" id="KW-1133">Transmembrane helix</keyword>
<keyword evidence="5" id="KW-0812">Transmembrane</keyword>
<evidence type="ECO:0000256" key="10">
    <source>
        <dbReference type="ARBA" id="ARBA00023034"/>
    </source>
</evidence>
<dbReference type="InterPro" id="IPR043538">
    <property type="entry name" value="XYLT"/>
</dbReference>
<keyword evidence="11" id="KW-0472">Membrane</keyword>
<evidence type="ECO:0000256" key="1">
    <source>
        <dbReference type="ARBA" id="ARBA00004323"/>
    </source>
</evidence>
<keyword evidence="3" id="KW-0328">Glycosyltransferase</keyword>
<protein>
    <recommendedName>
        <fullName evidence="14">Peptide O-xylosyltransferase</fullName>
    </recommendedName>
</protein>
<dbReference type="PANTHER" id="PTHR46025:SF3">
    <property type="entry name" value="XYLOSYLTRANSFERASE OXT"/>
    <property type="match status" value="1"/>
</dbReference>
<organism evidence="15 16">
    <name type="scientific">Rhabdobacter roseus</name>
    <dbReference type="NCBI Taxonomy" id="1655419"/>
    <lineage>
        <taxon>Bacteria</taxon>
        <taxon>Pseudomonadati</taxon>
        <taxon>Bacteroidota</taxon>
        <taxon>Cytophagia</taxon>
        <taxon>Cytophagales</taxon>
        <taxon>Cytophagaceae</taxon>
        <taxon>Rhabdobacter</taxon>
    </lineage>
</organism>
<accession>A0A840U0T3</accession>
<dbReference type="GO" id="GO:0015012">
    <property type="term" value="P:heparan sulfate proteoglycan biosynthetic process"/>
    <property type="evidence" value="ECO:0007669"/>
    <property type="project" value="TreeGrafter"/>
</dbReference>
<dbReference type="RefSeq" id="WP_184176659.1">
    <property type="nucleotide sequence ID" value="NZ_JACHGF010000007.1"/>
</dbReference>
<keyword evidence="8" id="KW-0735">Signal-anchor</keyword>
<keyword evidence="4" id="KW-0808">Transferase</keyword>
<evidence type="ECO:0000256" key="11">
    <source>
        <dbReference type="ARBA" id="ARBA00023136"/>
    </source>
</evidence>
<evidence type="ECO:0000256" key="8">
    <source>
        <dbReference type="ARBA" id="ARBA00022968"/>
    </source>
</evidence>
<evidence type="ECO:0000256" key="14">
    <source>
        <dbReference type="ARBA" id="ARBA00042865"/>
    </source>
</evidence>
<evidence type="ECO:0000256" key="2">
    <source>
        <dbReference type="ARBA" id="ARBA00004648"/>
    </source>
</evidence>
<keyword evidence="13" id="KW-0325">Glycoprotein</keyword>
<dbReference type="AlphaFoldDB" id="A0A840U0T3"/>
<keyword evidence="12" id="KW-1015">Disulfide bond</keyword>
<name>A0A840U0T3_9BACT</name>
<dbReference type="GO" id="GO:0016020">
    <property type="term" value="C:membrane"/>
    <property type="evidence" value="ECO:0007669"/>
    <property type="project" value="InterPro"/>
</dbReference>
<dbReference type="Proteomes" id="UP000557307">
    <property type="component" value="Unassembled WGS sequence"/>
</dbReference>
<keyword evidence="10" id="KW-0333">Golgi apparatus</keyword>
<sequence>MRPICFLILAHHQPRQLHRLIERLQDTGVFFVVHVGGRASLADFEGPFVTTPNVIFIQDRLKVNWKGYSIVEATLRLMAKGLDVVPSDSYLVLLSGNDYPIKPISYLRQFFQDANHEYLSYWRLVDKPTWLHKIRYYYFFDVTWLNPRTSWFSRQWTRGYFRVFRYLLPRRRYPPELVAYGGAAWWALSYGCVKYVLEYMDQNPWLAQFYRLSDGPDEQLFQTIILNSPFKEKAIHYARYQQWAQAGDQPPFLTEEVFHFRYIDWALDRERPALLDERDWEKIKQTPAWMARKLDERCSAALLDQLDRYLEQE</sequence>
<reference evidence="15 16" key="1">
    <citation type="submission" date="2020-08" db="EMBL/GenBank/DDBJ databases">
        <title>Genomic Encyclopedia of Type Strains, Phase IV (KMG-IV): sequencing the most valuable type-strain genomes for metagenomic binning, comparative biology and taxonomic classification.</title>
        <authorList>
            <person name="Goeker M."/>
        </authorList>
    </citation>
    <scope>NUCLEOTIDE SEQUENCE [LARGE SCALE GENOMIC DNA]</scope>
    <source>
        <strain evidence="15 16">DSM 105074</strain>
    </source>
</reference>
<evidence type="ECO:0000256" key="6">
    <source>
        <dbReference type="ARBA" id="ARBA00022723"/>
    </source>
</evidence>
<keyword evidence="16" id="KW-1185">Reference proteome</keyword>
<comment type="caution">
    <text evidence="15">The sequence shown here is derived from an EMBL/GenBank/DDBJ whole genome shotgun (WGS) entry which is preliminary data.</text>
</comment>
<dbReference type="GO" id="GO:0030158">
    <property type="term" value="F:protein xylosyltransferase activity"/>
    <property type="evidence" value="ECO:0007669"/>
    <property type="project" value="InterPro"/>
</dbReference>
<keyword evidence="6" id="KW-0479">Metal-binding</keyword>
<gene>
    <name evidence="15" type="ORF">HNQ92_004148</name>
</gene>
<evidence type="ECO:0000313" key="16">
    <source>
        <dbReference type="Proteomes" id="UP000557307"/>
    </source>
</evidence>
<proteinExistence type="predicted"/>
<dbReference type="PANTHER" id="PTHR46025">
    <property type="entry name" value="XYLOSYLTRANSFERASE OXT"/>
    <property type="match status" value="1"/>
</dbReference>
<dbReference type="GO" id="GO:0050650">
    <property type="term" value="P:chondroitin sulfate proteoglycan biosynthetic process"/>
    <property type="evidence" value="ECO:0007669"/>
    <property type="project" value="TreeGrafter"/>
</dbReference>